<comment type="caution">
    <text evidence="3">The sequence shown here is derived from an EMBL/GenBank/DDBJ whole genome shotgun (WGS) entry which is preliminary data.</text>
</comment>
<evidence type="ECO:0000313" key="3">
    <source>
        <dbReference type="EMBL" id="TFB85685.1"/>
    </source>
</evidence>
<dbReference type="RefSeq" id="WP_092450853.1">
    <property type="nucleotide sequence ID" value="NZ_BKAC01000009.1"/>
</dbReference>
<sequence length="69" mass="6832">MLRRGRIAPTVLLAIVALSGCTAQPPAELSESPATIAPTTAAAAAVSADTCDDIATLGNVAEAVIAQSR</sequence>
<evidence type="ECO:0000313" key="5">
    <source>
        <dbReference type="Proteomes" id="UP000297963"/>
    </source>
</evidence>
<dbReference type="EMBL" id="FOPW01000011">
    <property type="protein sequence ID" value="SFH67683.1"/>
    <property type="molecule type" value="Genomic_DNA"/>
</dbReference>
<proteinExistence type="predicted"/>
<dbReference type="EMBL" id="SOFE01000012">
    <property type="protein sequence ID" value="TFB85685.1"/>
    <property type="molecule type" value="Genomic_DNA"/>
</dbReference>
<evidence type="ECO:0000313" key="2">
    <source>
        <dbReference type="EMBL" id="SFH67683.1"/>
    </source>
</evidence>
<dbReference type="Proteomes" id="UP000199681">
    <property type="component" value="Unassembled WGS sequence"/>
</dbReference>
<feature type="signal peptide" evidence="1">
    <location>
        <begin position="1"/>
        <end position="23"/>
    </location>
</feature>
<protein>
    <submittedName>
        <fullName evidence="3">Uncharacterized protein</fullName>
    </submittedName>
</protein>
<reference evidence="2 4" key="1">
    <citation type="submission" date="2016-10" db="EMBL/GenBank/DDBJ databases">
        <authorList>
            <person name="Varghese N."/>
            <person name="Submissions S."/>
        </authorList>
    </citation>
    <scope>NUCLEOTIDE SEQUENCE [LARGE SCALE GENOMIC DNA]</scope>
    <source>
        <strain evidence="2 4">GMCC 1.11211</strain>
    </source>
</reference>
<gene>
    <name evidence="3" type="ORF">E3O11_06870</name>
    <name evidence="2" type="ORF">SAMN05216274_11156</name>
</gene>
<evidence type="ECO:0000313" key="4">
    <source>
        <dbReference type="Proteomes" id="UP000199681"/>
    </source>
</evidence>
<organism evidence="3 5">
    <name type="scientific">Cryobacterium levicorallinum</name>
    <dbReference type="NCBI Taxonomy" id="995038"/>
    <lineage>
        <taxon>Bacteria</taxon>
        <taxon>Bacillati</taxon>
        <taxon>Actinomycetota</taxon>
        <taxon>Actinomycetes</taxon>
        <taxon>Micrococcales</taxon>
        <taxon>Microbacteriaceae</taxon>
        <taxon>Cryobacterium</taxon>
    </lineage>
</organism>
<accession>A0A1I3BZR2</accession>
<dbReference type="Proteomes" id="UP000297963">
    <property type="component" value="Unassembled WGS sequence"/>
</dbReference>
<dbReference type="PROSITE" id="PS51257">
    <property type="entry name" value="PROKAR_LIPOPROTEIN"/>
    <property type="match status" value="1"/>
</dbReference>
<feature type="chain" id="PRO_5038337336" evidence="1">
    <location>
        <begin position="24"/>
        <end position="69"/>
    </location>
</feature>
<dbReference type="STRING" id="995038.SAMN05216274_11156"/>
<name>A0A1I3BZR2_9MICO</name>
<keyword evidence="1" id="KW-0732">Signal</keyword>
<reference evidence="3 5" key="2">
    <citation type="submission" date="2019-03" db="EMBL/GenBank/DDBJ databases">
        <title>Genomics of glacier-inhabiting Cryobacterium strains.</title>
        <authorList>
            <person name="Liu Q."/>
            <person name="Xin Y.-H."/>
        </authorList>
    </citation>
    <scope>NUCLEOTIDE SEQUENCE [LARGE SCALE GENOMIC DNA]</scope>
    <source>
        <strain evidence="3 5">Hh34</strain>
    </source>
</reference>
<dbReference type="AlphaFoldDB" id="A0A1I3BZR2"/>
<evidence type="ECO:0000256" key="1">
    <source>
        <dbReference type="SAM" id="SignalP"/>
    </source>
</evidence>
<keyword evidence="4" id="KW-1185">Reference proteome</keyword>